<dbReference type="Proteomes" id="UP000218767">
    <property type="component" value="Unassembled WGS sequence"/>
</dbReference>
<feature type="domain" description="FMN-binding" evidence="18">
    <location>
        <begin position="153"/>
        <end position="249"/>
    </location>
</feature>
<reference evidence="20" key="1">
    <citation type="submission" date="2017-08" db="EMBL/GenBank/DDBJ databases">
        <title>A dynamic microbial community with high functional redundancy inhabits the cold, oxic subseafloor aquifer.</title>
        <authorList>
            <person name="Tully B.J."/>
            <person name="Wheat C.G."/>
            <person name="Glazer B.T."/>
            <person name="Huber J.A."/>
        </authorList>
    </citation>
    <scope>NUCLEOTIDE SEQUENCE [LARGE SCALE GENOMIC DNA]</scope>
</reference>
<evidence type="ECO:0000256" key="3">
    <source>
        <dbReference type="ARBA" id="ARBA00022519"/>
    </source>
</evidence>
<comment type="cofactor">
    <cofactor evidence="16 17">
        <name>FMN</name>
        <dbReference type="ChEBI" id="CHEBI:58210"/>
    </cofactor>
</comment>
<evidence type="ECO:0000256" key="5">
    <source>
        <dbReference type="ARBA" id="ARBA00022630"/>
    </source>
</evidence>
<dbReference type="NCBIfam" id="TIGR01938">
    <property type="entry name" value="nqrC"/>
    <property type="match status" value="1"/>
</dbReference>
<dbReference type="EMBL" id="NVUL01000023">
    <property type="protein sequence ID" value="PCI79002.1"/>
    <property type="molecule type" value="Genomic_DNA"/>
</dbReference>
<keyword evidence="14 16" id="KW-0472">Membrane</keyword>
<dbReference type="GO" id="GO:0010181">
    <property type="term" value="F:FMN binding"/>
    <property type="evidence" value="ECO:0007669"/>
    <property type="project" value="UniProtKB-UniRule"/>
</dbReference>
<dbReference type="PANTHER" id="PTHR37838">
    <property type="entry name" value="NA(+)-TRANSLOCATING NADH-QUINONE REDUCTASE SUBUNIT C"/>
    <property type="match status" value="1"/>
</dbReference>
<gene>
    <name evidence="16" type="primary">nqrC</name>
    <name evidence="19" type="ORF">COB20_05815</name>
</gene>
<keyword evidence="10 16" id="KW-0520">NAD</keyword>
<evidence type="ECO:0000256" key="10">
    <source>
        <dbReference type="ARBA" id="ARBA00023027"/>
    </source>
</evidence>
<evidence type="ECO:0000256" key="12">
    <source>
        <dbReference type="ARBA" id="ARBA00023065"/>
    </source>
</evidence>
<evidence type="ECO:0000256" key="8">
    <source>
        <dbReference type="ARBA" id="ARBA00022967"/>
    </source>
</evidence>
<keyword evidence="5 16" id="KW-0285">Flavoprotein</keyword>
<keyword evidence="8 16" id="KW-1278">Translocase</keyword>
<dbReference type="Pfam" id="PF04205">
    <property type="entry name" value="FMN_bind"/>
    <property type="match status" value="1"/>
</dbReference>
<dbReference type="NCBIfam" id="NF003749">
    <property type="entry name" value="PRK05346.1-5"/>
    <property type="match status" value="1"/>
</dbReference>
<evidence type="ECO:0000313" key="20">
    <source>
        <dbReference type="Proteomes" id="UP000218767"/>
    </source>
</evidence>
<evidence type="ECO:0000256" key="16">
    <source>
        <dbReference type="HAMAP-Rule" id="MF_00427"/>
    </source>
</evidence>
<evidence type="ECO:0000256" key="7">
    <source>
        <dbReference type="ARBA" id="ARBA00022692"/>
    </source>
</evidence>
<evidence type="ECO:0000259" key="18">
    <source>
        <dbReference type="SMART" id="SM00900"/>
    </source>
</evidence>
<dbReference type="SMART" id="SM00900">
    <property type="entry name" value="FMN_bind"/>
    <property type="match status" value="1"/>
</dbReference>
<organism evidence="19 20">
    <name type="scientific">SAR86 cluster bacterium</name>
    <dbReference type="NCBI Taxonomy" id="2030880"/>
    <lineage>
        <taxon>Bacteria</taxon>
        <taxon>Pseudomonadati</taxon>
        <taxon>Pseudomonadota</taxon>
        <taxon>Gammaproteobacteria</taxon>
        <taxon>SAR86 cluster</taxon>
    </lineage>
</organism>
<keyword evidence="4 16" id="KW-0597">Phosphoprotein</keyword>
<evidence type="ECO:0000256" key="6">
    <source>
        <dbReference type="ARBA" id="ARBA00022643"/>
    </source>
</evidence>
<comment type="similarity">
    <text evidence="16 17">Belongs to the NqrC family.</text>
</comment>
<keyword evidence="6 16" id="KW-0288">FMN</keyword>
<dbReference type="GO" id="GO:0016655">
    <property type="term" value="F:oxidoreductase activity, acting on NAD(P)H, quinone or similar compound as acceptor"/>
    <property type="evidence" value="ECO:0007669"/>
    <property type="project" value="UniProtKB-UniRule"/>
</dbReference>
<keyword evidence="13 16" id="KW-0830">Ubiquinone</keyword>
<keyword evidence="2 16" id="KW-1003">Cell membrane</keyword>
<comment type="function">
    <text evidence="16">NQR complex catalyzes the reduction of ubiquinone-1 to ubiquinol by two successive reactions, coupled with the transport of Na(+) ions from the cytoplasm to the periplasm. NqrA to NqrE are probably involved in the second step, the conversion of ubisemiquinone to ubiquinol.</text>
</comment>
<evidence type="ECO:0000256" key="14">
    <source>
        <dbReference type="ARBA" id="ARBA00023136"/>
    </source>
</evidence>
<keyword evidence="15 16" id="KW-0739">Sodium transport</keyword>
<keyword evidence="7 16" id="KW-0812">Transmembrane</keyword>
<evidence type="ECO:0000256" key="4">
    <source>
        <dbReference type="ARBA" id="ARBA00022553"/>
    </source>
</evidence>
<dbReference type="PANTHER" id="PTHR37838:SF1">
    <property type="entry name" value="NA(+)-TRANSLOCATING NADH-QUINONE REDUCTASE SUBUNIT C"/>
    <property type="match status" value="1"/>
</dbReference>
<keyword evidence="9 16" id="KW-1133">Transmembrane helix</keyword>
<keyword evidence="11 16" id="KW-0915">Sodium</keyword>
<keyword evidence="12 16" id="KW-0406">Ion transport</keyword>
<comment type="caution">
    <text evidence="16">Lacks conserved residue(s) required for the propagation of feature annotation.</text>
</comment>
<evidence type="ECO:0000256" key="11">
    <source>
        <dbReference type="ARBA" id="ARBA00023053"/>
    </source>
</evidence>
<comment type="subcellular location">
    <subcellularLocation>
        <location evidence="16">Cell membrane</location>
        <topology evidence="16">Single-pass membrane protein</topology>
    </subcellularLocation>
</comment>
<proteinExistence type="inferred from homology"/>
<dbReference type="HAMAP" id="MF_00427">
    <property type="entry name" value="NqrC"/>
    <property type="match status" value="1"/>
</dbReference>
<dbReference type="PIRSF" id="PIRSF009437">
    <property type="entry name" value="NQR-1_subunit_C"/>
    <property type="match status" value="1"/>
</dbReference>
<dbReference type="InterPro" id="IPR007329">
    <property type="entry name" value="FMN-bd"/>
</dbReference>
<dbReference type="AlphaFoldDB" id="A0A2A4X8L3"/>
<feature type="modified residue" description="FMN phosphoryl threonine" evidence="16">
    <location>
        <position position="232"/>
    </location>
</feature>
<evidence type="ECO:0000256" key="13">
    <source>
        <dbReference type="ARBA" id="ARBA00023075"/>
    </source>
</evidence>
<keyword evidence="1 16" id="KW-0813">Transport</keyword>
<comment type="catalytic activity">
    <reaction evidence="16 17">
        <text>a ubiquinone + n Na(+)(in) + NADH + H(+) = a ubiquinol + n Na(+)(out) + NAD(+)</text>
        <dbReference type="Rhea" id="RHEA:47748"/>
        <dbReference type="Rhea" id="RHEA-COMP:9565"/>
        <dbReference type="Rhea" id="RHEA-COMP:9566"/>
        <dbReference type="ChEBI" id="CHEBI:15378"/>
        <dbReference type="ChEBI" id="CHEBI:16389"/>
        <dbReference type="ChEBI" id="CHEBI:17976"/>
        <dbReference type="ChEBI" id="CHEBI:29101"/>
        <dbReference type="ChEBI" id="CHEBI:57540"/>
        <dbReference type="ChEBI" id="CHEBI:57945"/>
        <dbReference type="EC" id="7.2.1.1"/>
    </reaction>
</comment>
<dbReference type="GO" id="GO:0005886">
    <property type="term" value="C:plasma membrane"/>
    <property type="evidence" value="ECO:0007669"/>
    <property type="project" value="UniProtKB-SubCell"/>
</dbReference>
<name>A0A2A4X8L3_9GAMM</name>
<comment type="subunit">
    <text evidence="16 17">Composed of six subunits; NqrA, NqrB, NqrC, NqrD, NqrE and NqrF.</text>
</comment>
<sequence>MSSKDSTKRTLIVAFSLCVVCSIVVSGTAVILKPMQDANRILDRNKNILIAAGLFDPQQDGNELVAERFSQFSTYVIDLNAQRVLDVQQLEELQIDIDVYDQRLVINDPKYSEALERQEDVANIRRRVIYPMIYVVAEDEEIETIVVPVSGYGLWGILYGFLALEGDANTVKGLAFYELKETPGLGAEVRNPRWTALWPGKKIYDEAGEVGLRVIKGQGSGDYQIDGLSGATLTSRGVDNLIQYWLGDDAYGPILAQLRETGL</sequence>
<evidence type="ECO:0000256" key="17">
    <source>
        <dbReference type="PIRNR" id="PIRNR009437"/>
    </source>
</evidence>
<evidence type="ECO:0000256" key="15">
    <source>
        <dbReference type="ARBA" id="ARBA00023201"/>
    </source>
</evidence>
<dbReference type="EC" id="7.2.1.1" evidence="16 17"/>
<evidence type="ECO:0000256" key="2">
    <source>
        <dbReference type="ARBA" id="ARBA00022475"/>
    </source>
</evidence>
<evidence type="ECO:0000256" key="9">
    <source>
        <dbReference type="ARBA" id="ARBA00022989"/>
    </source>
</evidence>
<protein>
    <recommendedName>
        <fullName evidence="16 17">Na(+)-translocating NADH-quinone reductase subunit C</fullName>
        <shortName evidence="16 17">Na(+)-NQR subunit C</shortName>
        <shortName evidence="16 17">Na(+)-translocating NQR subunit C</shortName>
        <ecNumber evidence="16 17">7.2.1.1</ecNumber>
    </recommendedName>
    <alternativeName>
        <fullName evidence="16 17">NQR complex subunit C</fullName>
    </alternativeName>
    <alternativeName>
        <fullName evidence="16 17">NQR-1 subunit C</fullName>
    </alternativeName>
</protein>
<evidence type="ECO:0000313" key="19">
    <source>
        <dbReference type="EMBL" id="PCI79002.1"/>
    </source>
</evidence>
<dbReference type="GO" id="GO:0006814">
    <property type="term" value="P:sodium ion transport"/>
    <property type="evidence" value="ECO:0007669"/>
    <property type="project" value="UniProtKB-UniRule"/>
</dbReference>
<evidence type="ECO:0000256" key="1">
    <source>
        <dbReference type="ARBA" id="ARBA00022448"/>
    </source>
</evidence>
<dbReference type="InterPro" id="IPR010204">
    <property type="entry name" value="NqrC"/>
</dbReference>
<keyword evidence="3" id="KW-0997">Cell inner membrane</keyword>
<comment type="caution">
    <text evidence="19">The sequence shown here is derived from an EMBL/GenBank/DDBJ whole genome shotgun (WGS) entry which is preliminary data.</text>
</comment>
<accession>A0A2A4X8L3</accession>